<keyword evidence="9" id="KW-1185">Reference proteome</keyword>
<sequence length="207" mass="22623">MANILHIDSSPRGDRSVSRALSYEFVTSWKDAHSGDTVTYRDLGRNPVPHVDESWIAGAFTPPDARTPELVEAIKLSDTLIDELLAADLYVFGVPMYNLSIPSTFKAYIDQIVRIGRTFAIGEQGYKGLVDSSKKALVITSRGGTYPPGTAYAAYDLQEPYIRTIFGFIGITDITFIHADSLNFGDDARDKSLAAAKDAIAQAVANW</sequence>
<feature type="binding site" evidence="6">
    <location>
        <begin position="141"/>
        <end position="144"/>
    </location>
    <ligand>
        <name>FMN</name>
        <dbReference type="ChEBI" id="CHEBI:58210"/>
    </ligand>
</feature>
<dbReference type="GO" id="GO:0010181">
    <property type="term" value="F:FMN binding"/>
    <property type="evidence" value="ECO:0007669"/>
    <property type="project" value="UniProtKB-UniRule"/>
</dbReference>
<comment type="function">
    <text evidence="6">Also exhibits azoreductase activity. Catalyzes the reductive cleavage of the azo bond in aromatic azo compounds to the corresponding amines.</text>
</comment>
<dbReference type="SUPFAM" id="SSF52218">
    <property type="entry name" value="Flavoproteins"/>
    <property type="match status" value="1"/>
</dbReference>
<dbReference type="AlphaFoldDB" id="K9WWU6"/>
<dbReference type="HAMAP" id="MF_01216">
    <property type="entry name" value="Azoreductase_type1"/>
    <property type="match status" value="1"/>
</dbReference>
<gene>
    <name evidence="6" type="primary">azoR</name>
    <name evidence="8" type="ORF">Cylst_2451</name>
</gene>
<dbReference type="PANTHER" id="PTHR43741:SF2">
    <property type="entry name" value="FMN-DEPENDENT NADH:QUINONE OXIDOREDUCTASE"/>
    <property type="match status" value="1"/>
</dbReference>
<keyword evidence="2 6" id="KW-0288">FMN</keyword>
<dbReference type="InterPro" id="IPR050104">
    <property type="entry name" value="FMN-dep_NADH:Q_OxRdtase_AzoR1"/>
</dbReference>
<evidence type="ECO:0000256" key="1">
    <source>
        <dbReference type="ARBA" id="ARBA00022630"/>
    </source>
</evidence>
<feature type="domain" description="Flavodoxin-like fold" evidence="7">
    <location>
        <begin position="3"/>
        <end position="202"/>
    </location>
</feature>
<dbReference type="STRING" id="56107.Cylst_2451"/>
<reference evidence="8 9" key="1">
    <citation type="submission" date="2012-06" db="EMBL/GenBank/DDBJ databases">
        <title>Finished chromosome of genome of Cylindrospermum stagnale PCC 7417.</title>
        <authorList>
            <consortium name="US DOE Joint Genome Institute"/>
            <person name="Gugger M."/>
            <person name="Coursin T."/>
            <person name="Rippka R."/>
            <person name="Tandeau De Marsac N."/>
            <person name="Huntemann M."/>
            <person name="Wei C.-L."/>
            <person name="Han J."/>
            <person name="Detter J.C."/>
            <person name="Han C."/>
            <person name="Tapia R."/>
            <person name="Chen A."/>
            <person name="Kyrpides N."/>
            <person name="Mavromatis K."/>
            <person name="Markowitz V."/>
            <person name="Szeto E."/>
            <person name="Ivanova N."/>
            <person name="Pagani I."/>
            <person name="Pati A."/>
            <person name="Goodwin L."/>
            <person name="Nordberg H.P."/>
            <person name="Cantor M.N."/>
            <person name="Hua S.X."/>
            <person name="Woyke T."/>
            <person name="Kerfeld C.A."/>
        </authorList>
    </citation>
    <scope>NUCLEOTIDE SEQUENCE [LARGE SCALE GENOMIC DNA]</scope>
    <source>
        <strain evidence="8 9">PCC 7417</strain>
    </source>
</reference>
<evidence type="ECO:0000313" key="9">
    <source>
        <dbReference type="Proteomes" id="UP000010475"/>
    </source>
</evidence>
<organism evidence="8 9">
    <name type="scientific">Cylindrospermum stagnale PCC 7417</name>
    <dbReference type="NCBI Taxonomy" id="56107"/>
    <lineage>
        <taxon>Bacteria</taxon>
        <taxon>Bacillati</taxon>
        <taxon>Cyanobacteriota</taxon>
        <taxon>Cyanophyceae</taxon>
        <taxon>Nostocales</taxon>
        <taxon>Nostocaceae</taxon>
        <taxon>Cylindrospermum</taxon>
    </lineage>
</organism>
<evidence type="ECO:0000256" key="4">
    <source>
        <dbReference type="ARBA" id="ARBA00023027"/>
    </source>
</evidence>
<dbReference type="PANTHER" id="PTHR43741">
    <property type="entry name" value="FMN-DEPENDENT NADH-AZOREDUCTASE 1"/>
    <property type="match status" value="1"/>
</dbReference>
<evidence type="ECO:0000256" key="6">
    <source>
        <dbReference type="HAMAP-Rule" id="MF_01216"/>
    </source>
</evidence>
<dbReference type="eggNOG" id="COG1182">
    <property type="taxonomic scope" value="Bacteria"/>
</dbReference>
<keyword evidence="3 6" id="KW-0560">Oxidoreductase</keyword>
<feature type="binding site" evidence="6">
    <location>
        <begin position="96"/>
        <end position="99"/>
    </location>
    <ligand>
        <name>FMN</name>
        <dbReference type="ChEBI" id="CHEBI:58210"/>
    </ligand>
</feature>
<comment type="catalytic activity">
    <reaction evidence="5">
        <text>N,N-dimethyl-1,4-phenylenediamine + anthranilate + 2 NAD(+) = 2-(4-dimethylaminophenyl)diazenylbenzoate + 2 NADH + 2 H(+)</text>
        <dbReference type="Rhea" id="RHEA:55872"/>
        <dbReference type="ChEBI" id="CHEBI:15378"/>
        <dbReference type="ChEBI" id="CHEBI:15783"/>
        <dbReference type="ChEBI" id="CHEBI:16567"/>
        <dbReference type="ChEBI" id="CHEBI:57540"/>
        <dbReference type="ChEBI" id="CHEBI:57945"/>
        <dbReference type="ChEBI" id="CHEBI:71579"/>
        <dbReference type="EC" id="1.7.1.17"/>
    </reaction>
    <physiologicalReaction direction="right-to-left" evidence="5">
        <dbReference type="Rhea" id="RHEA:55874"/>
    </physiologicalReaction>
</comment>
<comment type="catalytic activity">
    <reaction evidence="6">
        <text>2 a quinone + NADH + H(+) = 2 a 1,4-benzosemiquinone + NAD(+)</text>
        <dbReference type="Rhea" id="RHEA:65952"/>
        <dbReference type="ChEBI" id="CHEBI:15378"/>
        <dbReference type="ChEBI" id="CHEBI:57540"/>
        <dbReference type="ChEBI" id="CHEBI:57945"/>
        <dbReference type="ChEBI" id="CHEBI:132124"/>
        <dbReference type="ChEBI" id="CHEBI:134225"/>
    </reaction>
</comment>
<dbReference type="OrthoDB" id="9805013at2"/>
<evidence type="ECO:0000259" key="7">
    <source>
        <dbReference type="Pfam" id="PF02525"/>
    </source>
</evidence>
<dbReference type="Pfam" id="PF02525">
    <property type="entry name" value="Flavodoxin_2"/>
    <property type="match status" value="1"/>
</dbReference>
<accession>K9WWU6</accession>
<dbReference type="GO" id="GO:0016652">
    <property type="term" value="F:oxidoreductase activity, acting on NAD(P)H as acceptor"/>
    <property type="evidence" value="ECO:0007669"/>
    <property type="project" value="UniProtKB-UniRule"/>
</dbReference>
<dbReference type="RefSeq" id="WP_015207922.1">
    <property type="nucleotide sequence ID" value="NC_019757.1"/>
</dbReference>
<evidence type="ECO:0000313" key="8">
    <source>
        <dbReference type="EMBL" id="AFZ24668.1"/>
    </source>
</evidence>
<evidence type="ECO:0000256" key="5">
    <source>
        <dbReference type="ARBA" id="ARBA00048542"/>
    </source>
</evidence>
<dbReference type="Proteomes" id="UP000010475">
    <property type="component" value="Chromosome"/>
</dbReference>
<feature type="binding site" evidence="6">
    <location>
        <position position="10"/>
    </location>
    <ligand>
        <name>FMN</name>
        <dbReference type="ChEBI" id="CHEBI:58210"/>
    </ligand>
</feature>
<keyword evidence="4 6" id="KW-0520">NAD</keyword>
<dbReference type="PATRIC" id="fig|56107.3.peg.2709"/>
<dbReference type="EC" id="1.7.1.17" evidence="6"/>
<keyword evidence="1 6" id="KW-0285">Flavoprotein</keyword>
<proteinExistence type="inferred from homology"/>
<dbReference type="Gene3D" id="3.40.50.360">
    <property type="match status" value="1"/>
</dbReference>
<feature type="binding site" evidence="6">
    <location>
        <begin position="16"/>
        <end position="18"/>
    </location>
    <ligand>
        <name>FMN</name>
        <dbReference type="ChEBI" id="CHEBI:58210"/>
    </ligand>
</feature>
<protein>
    <recommendedName>
        <fullName evidence="6">FMN dependent NADH:quinone oxidoreductase</fullName>
        <ecNumber evidence="6">1.6.5.-</ecNumber>
    </recommendedName>
    <alternativeName>
        <fullName evidence="6">Azo-dye reductase</fullName>
    </alternativeName>
    <alternativeName>
        <fullName evidence="6">FMN-dependent NADH-azo compound oxidoreductase</fullName>
    </alternativeName>
    <alternativeName>
        <fullName evidence="6">FMN-dependent NADH-azoreductase</fullName>
        <ecNumber evidence="6">1.7.1.17</ecNumber>
    </alternativeName>
</protein>
<comment type="function">
    <text evidence="6">Quinone reductase that provides resistance to thiol-specific stress caused by electrophilic quinones.</text>
</comment>
<dbReference type="InterPro" id="IPR023048">
    <property type="entry name" value="NADH:quinone_OxRdtase_FMN_depd"/>
</dbReference>
<comment type="subunit">
    <text evidence="6">Homodimer.</text>
</comment>
<dbReference type="GO" id="GO:0016655">
    <property type="term" value="F:oxidoreductase activity, acting on NAD(P)H, quinone or similar compound as acceptor"/>
    <property type="evidence" value="ECO:0007669"/>
    <property type="project" value="InterPro"/>
</dbReference>
<name>K9WWU6_9NOST</name>
<comment type="cofactor">
    <cofactor evidence="6">
        <name>FMN</name>
        <dbReference type="ChEBI" id="CHEBI:58210"/>
    </cofactor>
    <text evidence="6">Binds 1 FMN per subunit.</text>
</comment>
<dbReference type="InterPro" id="IPR029039">
    <property type="entry name" value="Flavoprotein-like_sf"/>
</dbReference>
<comment type="similarity">
    <text evidence="6">Belongs to the azoreductase type 1 family.</text>
</comment>
<dbReference type="GO" id="GO:0009055">
    <property type="term" value="F:electron transfer activity"/>
    <property type="evidence" value="ECO:0007669"/>
    <property type="project" value="UniProtKB-UniRule"/>
</dbReference>
<dbReference type="KEGG" id="csg:Cylst_2451"/>
<evidence type="ECO:0000256" key="3">
    <source>
        <dbReference type="ARBA" id="ARBA00023002"/>
    </source>
</evidence>
<dbReference type="HOGENOM" id="CLU_088964_0_0_3"/>
<dbReference type="InterPro" id="IPR003680">
    <property type="entry name" value="Flavodoxin_fold"/>
</dbReference>
<dbReference type="EC" id="1.6.5.-" evidence="6"/>
<evidence type="ECO:0000256" key="2">
    <source>
        <dbReference type="ARBA" id="ARBA00022643"/>
    </source>
</evidence>
<dbReference type="EMBL" id="CP003642">
    <property type="protein sequence ID" value="AFZ24668.1"/>
    <property type="molecule type" value="Genomic_DNA"/>
</dbReference>